<proteinExistence type="inferred from homology"/>
<dbReference type="Pfam" id="PF01212">
    <property type="entry name" value="Beta_elim_lyase"/>
    <property type="match status" value="1"/>
</dbReference>
<dbReference type="InterPro" id="IPR015424">
    <property type="entry name" value="PyrdxlP-dep_Trfase"/>
</dbReference>
<evidence type="ECO:0000256" key="3">
    <source>
        <dbReference type="ARBA" id="ARBA00022898"/>
    </source>
</evidence>
<sequence>MVREVDLRSDTVTKPTPAMRKAMAESLVGDDVYKEDPTINELEEKIAAFLGKEAALYVASGTMGNLSA</sequence>
<gene>
    <name evidence="5" type="primary">R102.4</name>
    <name evidence="5" type="ORF">AVEN_47434_1</name>
</gene>
<comment type="caution">
    <text evidence="5">The sequence shown here is derived from an EMBL/GenBank/DDBJ whole genome shotgun (WGS) entry which is preliminary data.</text>
</comment>
<feature type="non-terminal residue" evidence="5">
    <location>
        <position position="68"/>
    </location>
</feature>
<dbReference type="SUPFAM" id="SSF53383">
    <property type="entry name" value="PLP-dependent transferases"/>
    <property type="match status" value="1"/>
</dbReference>
<dbReference type="PANTHER" id="PTHR48097:SF9">
    <property type="entry name" value="L-THREONINE ALDOLASE"/>
    <property type="match status" value="1"/>
</dbReference>
<dbReference type="OrthoDB" id="10261951at2759"/>
<keyword evidence="3" id="KW-0663">Pyridoxal phosphate</keyword>
<evidence type="ECO:0000256" key="1">
    <source>
        <dbReference type="ARBA" id="ARBA00001933"/>
    </source>
</evidence>
<comment type="cofactor">
    <cofactor evidence="1">
        <name>pyridoxal 5'-phosphate</name>
        <dbReference type="ChEBI" id="CHEBI:597326"/>
    </cofactor>
</comment>
<dbReference type="EMBL" id="BGPR01041348">
    <property type="protein sequence ID" value="GBO17604.1"/>
    <property type="molecule type" value="Genomic_DNA"/>
</dbReference>
<feature type="domain" description="Aromatic amino acid beta-eliminating lyase/threonine aldolase" evidence="4">
    <location>
        <begin position="6"/>
        <end position="66"/>
    </location>
</feature>
<dbReference type="PANTHER" id="PTHR48097">
    <property type="entry name" value="L-THREONINE ALDOLASE-RELATED"/>
    <property type="match status" value="1"/>
</dbReference>
<evidence type="ECO:0000313" key="6">
    <source>
        <dbReference type="Proteomes" id="UP000499080"/>
    </source>
</evidence>
<accession>A0A4Y2UZR7</accession>
<dbReference type="GO" id="GO:0006545">
    <property type="term" value="P:glycine biosynthetic process"/>
    <property type="evidence" value="ECO:0007669"/>
    <property type="project" value="TreeGrafter"/>
</dbReference>
<dbReference type="GO" id="GO:0006567">
    <property type="term" value="P:L-threonine catabolic process"/>
    <property type="evidence" value="ECO:0007669"/>
    <property type="project" value="TreeGrafter"/>
</dbReference>
<dbReference type="AlphaFoldDB" id="A0A4Y2UZR7"/>
<keyword evidence="6" id="KW-1185">Reference proteome</keyword>
<dbReference type="InterPro" id="IPR001597">
    <property type="entry name" value="ArAA_b-elim_lyase/Thr_aldolase"/>
</dbReference>
<protein>
    <submittedName>
        <fullName evidence="5">Uncharacterized protein R102.4</fullName>
    </submittedName>
</protein>
<dbReference type="Gene3D" id="3.40.640.10">
    <property type="entry name" value="Type I PLP-dependent aspartate aminotransferase-like (Major domain)"/>
    <property type="match status" value="1"/>
</dbReference>
<evidence type="ECO:0000313" key="5">
    <source>
        <dbReference type="EMBL" id="GBO17604.1"/>
    </source>
</evidence>
<evidence type="ECO:0000259" key="4">
    <source>
        <dbReference type="Pfam" id="PF01212"/>
    </source>
</evidence>
<dbReference type="InterPro" id="IPR015421">
    <property type="entry name" value="PyrdxlP-dep_Trfase_major"/>
</dbReference>
<comment type="similarity">
    <text evidence="2">Belongs to the threonine aldolase family.</text>
</comment>
<reference evidence="5 6" key="1">
    <citation type="journal article" date="2019" name="Sci. Rep.">
        <title>Orb-weaving spider Araneus ventricosus genome elucidates the spidroin gene catalogue.</title>
        <authorList>
            <person name="Kono N."/>
            <person name="Nakamura H."/>
            <person name="Ohtoshi R."/>
            <person name="Moran D.A.P."/>
            <person name="Shinohara A."/>
            <person name="Yoshida Y."/>
            <person name="Fujiwara M."/>
            <person name="Mori M."/>
            <person name="Tomita M."/>
            <person name="Arakawa K."/>
        </authorList>
    </citation>
    <scope>NUCLEOTIDE SEQUENCE [LARGE SCALE GENOMIC DNA]</scope>
</reference>
<organism evidence="5 6">
    <name type="scientific">Araneus ventricosus</name>
    <name type="common">Orbweaver spider</name>
    <name type="synonym">Epeira ventricosa</name>
    <dbReference type="NCBI Taxonomy" id="182803"/>
    <lineage>
        <taxon>Eukaryota</taxon>
        <taxon>Metazoa</taxon>
        <taxon>Ecdysozoa</taxon>
        <taxon>Arthropoda</taxon>
        <taxon>Chelicerata</taxon>
        <taxon>Arachnida</taxon>
        <taxon>Araneae</taxon>
        <taxon>Araneomorphae</taxon>
        <taxon>Entelegynae</taxon>
        <taxon>Araneoidea</taxon>
        <taxon>Araneidae</taxon>
        <taxon>Araneus</taxon>
    </lineage>
</organism>
<dbReference type="Proteomes" id="UP000499080">
    <property type="component" value="Unassembled WGS sequence"/>
</dbReference>
<dbReference type="GO" id="GO:0008732">
    <property type="term" value="F:L-allo-threonine aldolase activity"/>
    <property type="evidence" value="ECO:0007669"/>
    <property type="project" value="TreeGrafter"/>
</dbReference>
<evidence type="ECO:0000256" key="2">
    <source>
        <dbReference type="ARBA" id="ARBA00006966"/>
    </source>
</evidence>
<name>A0A4Y2UZR7_ARAVE</name>
<dbReference type="GO" id="GO:0005829">
    <property type="term" value="C:cytosol"/>
    <property type="evidence" value="ECO:0007669"/>
    <property type="project" value="TreeGrafter"/>
</dbReference>